<proteinExistence type="predicted"/>
<evidence type="ECO:0000313" key="1">
    <source>
        <dbReference type="EMBL" id="SSX14993.1"/>
    </source>
</evidence>
<protein>
    <submittedName>
        <fullName evidence="1">CSON007880 protein</fullName>
    </submittedName>
</protein>
<dbReference type="AlphaFoldDB" id="A0A336LE77"/>
<evidence type="ECO:0000313" key="2">
    <source>
        <dbReference type="EMBL" id="SSX34379.1"/>
    </source>
</evidence>
<dbReference type="InterPro" id="IPR036770">
    <property type="entry name" value="Ankyrin_rpt-contain_sf"/>
</dbReference>
<dbReference type="Gene3D" id="1.25.40.20">
    <property type="entry name" value="Ankyrin repeat-containing domain"/>
    <property type="match status" value="1"/>
</dbReference>
<reference evidence="2" key="2">
    <citation type="submission" date="2018-07" db="EMBL/GenBank/DDBJ databases">
        <authorList>
            <person name="Quirk P.G."/>
            <person name="Krulwich T.A."/>
        </authorList>
    </citation>
    <scope>NUCLEOTIDE SEQUENCE</scope>
</reference>
<sequence length="492" mass="59514">MSDSPTTNDNRHICAPLKIIKTDHEIFYSCRCCAHSYLHTACSWMCHCTSPLESHTLNAIECYPDYFRPCGITLHNIITVKDVSEIKQLINDGADVNQRCFIHGTAIIILFKCQYELNTDFYDKFYYFMRETNVDVKIEDRRGRTAFDLALTNPYLFKHRKWFKEHLMHLTYSKNFSTNKYEFKDVFRVGLLSSILLRGGDREIIDEYYKENNKYFDWIEQIWTVHEKCHILCVFLHESIRSIADYEFEYMKFLEIYRRVFIALKLLYNTIKRKRLFYQVFFHLIKIGFLHLSDRHGDDSWARQADRFDRPNLFERYLRDFMLQVPLTSTLFNHLNAIYYIHDDFTLDTLFVTLYQEFNSSKTFRTKIPNTEQKLLDFLFPFITRDGMKKMMNERIEYCKYGYRNTWVVLNCFEFYAENFFPFDLYKEAASLKCTYKVQPFKLKRITRDFIRQTVYEHDSDPNKFIRNISSLKCLPRMLKWYLRFVLPGNKI</sequence>
<organism evidence="1">
    <name type="scientific">Culicoides sonorensis</name>
    <name type="common">Biting midge</name>
    <dbReference type="NCBI Taxonomy" id="179676"/>
    <lineage>
        <taxon>Eukaryota</taxon>
        <taxon>Metazoa</taxon>
        <taxon>Ecdysozoa</taxon>
        <taxon>Arthropoda</taxon>
        <taxon>Hexapoda</taxon>
        <taxon>Insecta</taxon>
        <taxon>Pterygota</taxon>
        <taxon>Neoptera</taxon>
        <taxon>Endopterygota</taxon>
        <taxon>Diptera</taxon>
        <taxon>Nematocera</taxon>
        <taxon>Chironomoidea</taxon>
        <taxon>Ceratopogonidae</taxon>
        <taxon>Ceratopogoninae</taxon>
        <taxon>Culicoides</taxon>
        <taxon>Monoculicoides</taxon>
    </lineage>
</organism>
<reference evidence="1" key="1">
    <citation type="submission" date="2018-04" db="EMBL/GenBank/DDBJ databases">
        <authorList>
            <person name="Go L.Y."/>
            <person name="Mitchell J.A."/>
        </authorList>
    </citation>
    <scope>NUCLEOTIDE SEQUENCE</scope>
    <source>
        <tissue evidence="1">Whole organism</tissue>
    </source>
</reference>
<accession>A0A336LE77</accession>
<name>A0A336LE77_CULSO</name>
<gene>
    <name evidence="1" type="primary">CSON007880</name>
</gene>
<dbReference type="EMBL" id="UFQT01002969">
    <property type="protein sequence ID" value="SSX34379.1"/>
    <property type="molecule type" value="Genomic_DNA"/>
</dbReference>
<dbReference type="VEuPathDB" id="VectorBase:CSON007880"/>
<dbReference type="EMBL" id="UFQS01002969">
    <property type="protein sequence ID" value="SSX14993.1"/>
    <property type="molecule type" value="Genomic_DNA"/>
</dbReference>